<keyword evidence="1" id="KW-0732">Signal</keyword>
<protein>
    <submittedName>
        <fullName evidence="2">Uncharacterized protein</fullName>
    </submittedName>
</protein>
<evidence type="ECO:0000256" key="1">
    <source>
        <dbReference type="SAM" id="SignalP"/>
    </source>
</evidence>
<proteinExistence type="predicted"/>
<dbReference type="EMBL" id="CAJVRL010000084">
    <property type="protein sequence ID" value="CAG8958737.1"/>
    <property type="molecule type" value="Genomic_DNA"/>
</dbReference>
<dbReference type="AlphaFoldDB" id="A0A9N9L851"/>
<organism evidence="2 3">
    <name type="scientific">Hymenoscyphus fraxineus</name>
    <dbReference type="NCBI Taxonomy" id="746836"/>
    <lineage>
        <taxon>Eukaryota</taxon>
        <taxon>Fungi</taxon>
        <taxon>Dikarya</taxon>
        <taxon>Ascomycota</taxon>
        <taxon>Pezizomycotina</taxon>
        <taxon>Leotiomycetes</taxon>
        <taxon>Helotiales</taxon>
        <taxon>Helotiaceae</taxon>
        <taxon>Hymenoscyphus</taxon>
    </lineage>
</organism>
<gene>
    <name evidence="2" type="ORF">HYFRA_00011580</name>
</gene>
<reference evidence="2" key="1">
    <citation type="submission" date="2021-07" db="EMBL/GenBank/DDBJ databases">
        <authorList>
            <person name="Durling M."/>
        </authorList>
    </citation>
    <scope>NUCLEOTIDE SEQUENCE</scope>
</reference>
<keyword evidence="3" id="KW-1185">Reference proteome</keyword>
<feature type="chain" id="PRO_5040166717" evidence="1">
    <location>
        <begin position="19"/>
        <end position="229"/>
    </location>
</feature>
<name>A0A9N9L851_9HELO</name>
<dbReference type="Proteomes" id="UP000696280">
    <property type="component" value="Unassembled WGS sequence"/>
</dbReference>
<evidence type="ECO:0000313" key="2">
    <source>
        <dbReference type="EMBL" id="CAG8958737.1"/>
    </source>
</evidence>
<feature type="signal peptide" evidence="1">
    <location>
        <begin position="1"/>
        <end position="18"/>
    </location>
</feature>
<evidence type="ECO:0000313" key="3">
    <source>
        <dbReference type="Proteomes" id="UP000696280"/>
    </source>
</evidence>
<accession>A0A9N9L851</accession>
<dbReference type="OrthoDB" id="5086500at2759"/>
<comment type="caution">
    <text evidence="2">The sequence shown here is derived from an EMBL/GenBank/DDBJ whole genome shotgun (WGS) entry which is preliminary data.</text>
</comment>
<sequence>MLASYYFQVLLAAGCISAAPSPVEKRDTWGGALSLGPTKSHIVSAVTTLIPGVAPQKQNGMLFLWPGMSNGTGDLVQTTLESWPDNAWCGAKPGEWCVRASLFGGFGQLDASASVVKGTDKVKIEYTKATDSDTWTQMVTNADTGAQLSTFSRLSGPMTGWGTGTECNNGCTGTVAEQVYIDTKITLASADTTFIKTVGVSQGTTYTNMKMSSDNKILTIDRINVPKMG</sequence>